<evidence type="ECO:0008006" key="4">
    <source>
        <dbReference type="Google" id="ProtNLM"/>
    </source>
</evidence>
<gene>
    <name evidence="2" type="ORF">QWJ41_07015</name>
</gene>
<sequence>MTNEHPALTGPRRPAAIPPRTDSTGHTTIHSSAGGTIEWTARNLDDSTLDSTSGPDATLTEIEHKFDDRSRADDPDRSDDSADTDSDQDPQNPRLTLLHGGVTRTLSVPAVGAPVSITSPSPALRDTTRRHAPLSRYKAPPAGPPVWSADAGWHDLTIRRDVPPPSPALAAALTPGWTHRWLVTYRHGKNDYTASAASVGEADLFAGDPIRVNSWHKNKTARAGLRFMEATGRLHAHESLFERKLLCALDFHGASNIYSQPFTLTWHDGVRERNHTPDFLVVTDGNIVIVNTRPAHLVRDPLLDDCTAVGELAMSRGWDHALVVGYPTPAFTIIDTISAHSDTPDHLGYTDDILDFLDRRGPTPFADVCAALSSPIMGRAVLQRLIWERQVSIDLAVPLEDHSLVALPGREVRS</sequence>
<organism evidence="2 3">
    <name type="scientific">Nocardioides cremeus</name>
    <dbReference type="NCBI Taxonomy" id="3058044"/>
    <lineage>
        <taxon>Bacteria</taxon>
        <taxon>Bacillati</taxon>
        <taxon>Actinomycetota</taxon>
        <taxon>Actinomycetes</taxon>
        <taxon>Propionibacteriales</taxon>
        <taxon>Nocardioidaceae</taxon>
        <taxon>Nocardioides</taxon>
    </lineage>
</organism>
<evidence type="ECO:0000313" key="3">
    <source>
        <dbReference type="Proteomes" id="UP001168363"/>
    </source>
</evidence>
<keyword evidence="3" id="KW-1185">Reference proteome</keyword>
<reference evidence="2" key="1">
    <citation type="submission" date="2023-06" db="EMBL/GenBank/DDBJ databases">
        <title>Genome sequence of Nocardioides sp. SOB44.</title>
        <authorList>
            <person name="Zhang G."/>
        </authorList>
    </citation>
    <scope>NUCLEOTIDE SEQUENCE</scope>
    <source>
        <strain evidence="2">SOB44</strain>
    </source>
</reference>
<feature type="region of interest" description="Disordered" evidence="1">
    <location>
        <begin position="112"/>
        <end position="145"/>
    </location>
</feature>
<name>A0ABT8TQG9_9ACTN</name>
<dbReference type="EMBL" id="JAULSC010000004">
    <property type="protein sequence ID" value="MDO3395458.1"/>
    <property type="molecule type" value="Genomic_DNA"/>
</dbReference>
<dbReference type="RefSeq" id="WP_302706780.1">
    <property type="nucleotide sequence ID" value="NZ_JAULSC010000004.1"/>
</dbReference>
<evidence type="ECO:0000256" key="1">
    <source>
        <dbReference type="SAM" id="MobiDB-lite"/>
    </source>
</evidence>
<feature type="compositionally biased region" description="Polar residues" evidence="1">
    <location>
        <begin position="21"/>
        <end position="34"/>
    </location>
</feature>
<evidence type="ECO:0000313" key="2">
    <source>
        <dbReference type="EMBL" id="MDO3395458.1"/>
    </source>
</evidence>
<protein>
    <recommendedName>
        <fullName evidence="4">TnsA-like heteromeric transposase endonuclease subunit</fullName>
    </recommendedName>
</protein>
<dbReference type="Proteomes" id="UP001168363">
    <property type="component" value="Unassembled WGS sequence"/>
</dbReference>
<feature type="compositionally biased region" description="Basic and acidic residues" evidence="1">
    <location>
        <begin position="61"/>
        <end position="80"/>
    </location>
</feature>
<comment type="caution">
    <text evidence="2">The sequence shown here is derived from an EMBL/GenBank/DDBJ whole genome shotgun (WGS) entry which is preliminary data.</text>
</comment>
<proteinExistence type="predicted"/>
<feature type="region of interest" description="Disordered" evidence="1">
    <location>
        <begin position="1"/>
        <end position="98"/>
    </location>
</feature>
<accession>A0ABT8TQG9</accession>